<dbReference type="HOGENOM" id="CLU_001570_5_11_1"/>
<dbReference type="InterPro" id="IPR001128">
    <property type="entry name" value="Cyt_P450"/>
</dbReference>
<dbReference type="PANTHER" id="PTHR24305">
    <property type="entry name" value="CYTOCHROME P450"/>
    <property type="match status" value="1"/>
</dbReference>
<dbReference type="SUPFAM" id="SSF48264">
    <property type="entry name" value="Cytochrome P450"/>
    <property type="match status" value="1"/>
</dbReference>
<dbReference type="InterPro" id="IPR002401">
    <property type="entry name" value="Cyt_P450_E_grp-I"/>
</dbReference>
<evidence type="ECO:0000256" key="4">
    <source>
        <dbReference type="ARBA" id="ARBA00022617"/>
    </source>
</evidence>
<dbReference type="AlphaFoldDB" id="A0A0C3AEV1"/>
<dbReference type="PRINTS" id="PR00463">
    <property type="entry name" value="EP450I"/>
</dbReference>
<protein>
    <recommendedName>
        <fullName evidence="13">Cytochrome P450</fullName>
    </recommendedName>
</protein>
<dbReference type="EMBL" id="KN824341">
    <property type="protein sequence ID" value="KIM23160.1"/>
    <property type="molecule type" value="Genomic_DNA"/>
</dbReference>
<name>A0A0C3AEV1_SERVB</name>
<comment type="cofactor">
    <cofactor evidence="1 9">
        <name>heme</name>
        <dbReference type="ChEBI" id="CHEBI:30413"/>
    </cofactor>
</comment>
<dbReference type="GO" id="GO:0004497">
    <property type="term" value="F:monooxygenase activity"/>
    <property type="evidence" value="ECO:0007669"/>
    <property type="project" value="UniProtKB-KW"/>
</dbReference>
<evidence type="ECO:0000256" key="9">
    <source>
        <dbReference type="PIRSR" id="PIRSR602401-1"/>
    </source>
</evidence>
<feature type="binding site" description="axial binding residue" evidence="9">
    <location>
        <position position="398"/>
    </location>
    <ligand>
        <name>heme</name>
        <dbReference type="ChEBI" id="CHEBI:30413"/>
    </ligand>
    <ligandPart>
        <name>Fe</name>
        <dbReference type="ChEBI" id="CHEBI:18248"/>
    </ligandPart>
</feature>
<evidence type="ECO:0000256" key="5">
    <source>
        <dbReference type="ARBA" id="ARBA00022723"/>
    </source>
</evidence>
<comment type="pathway">
    <text evidence="2">Secondary metabolite biosynthesis.</text>
</comment>
<evidence type="ECO:0000313" key="12">
    <source>
        <dbReference type="Proteomes" id="UP000054097"/>
    </source>
</evidence>
<comment type="similarity">
    <text evidence="3 10">Belongs to the cytochrome P450 family.</text>
</comment>
<dbReference type="CDD" id="cd11069">
    <property type="entry name" value="CYP_FUM15-like"/>
    <property type="match status" value="1"/>
</dbReference>
<dbReference type="GO" id="GO:0020037">
    <property type="term" value="F:heme binding"/>
    <property type="evidence" value="ECO:0007669"/>
    <property type="project" value="InterPro"/>
</dbReference>
<dbReference type="InterPro" id="IPR036396">
    <property type="entry name" value="Cyt_P450_sf"/>
</dbReference>
<dbReference type="STRING" id="933852.A0A0C3AEV1"/>
<dbReference type="InterPro" id="IPR050121">
    <property type="entry name" value="Cytochrome_P450_monoxygenase"/>
</dbReference>
<keyword evidence="12" id="KW-1185">Reference proteome</keyword>
<proteinExistence type="inferred from homology"/>
<evidence type="ECO:0000256" key="6">
    <source>
        <dbReference type="ARBA" id="ARBA00023002"/>
    </source>
</evidence>
<evidence type="ECO:0000256" key="8">
    <source>
        <dbReference type="ARBA" id="ARBA00023033"/>
    </source>
</evidence>
<keyword evidence="7 9" id="KW-0408">Iron</keyword>
<evidence type="ECO:0000256" key="7">
    <source>
        <dbReference type="ARBA" id="ARBA00023004"/>
    </source>
</evidence>
<dbReference type="Pfam" id="PF00067">
    <property type="entry name" value="p450"/>
    <property type="match status" value="1"/>
</dbReference>
<keyword evidence="8 10" id="KW-0503">Monooxygenase</keyword>
<dbReference type="PANTHER" id="PTHR24305:SF166">
    <property type="entry name" value="CYTOCHROME P450 12A4, MITOCHONDRIAL-RELATED"/>
    <property type="match status" value="1"/>
</dbReference>
<reference evidence="12" key="2">
    <citation type="submission" date="2015-01" db="EMBL/GenBank/DDBJ databases">
        <title>Evolutionary Origins and Diversification of the Mycorrhizal Mutualists.</title>
        <authorList>
            <consortium name="DOE Joint Genome Institute"/>
            <consortium name="Mycorrhizal Genomics Consortium"/>
            <person name="Kohler A."/>
            <person name="Kuo A."/>
            <person name="Nagy L.G."/>
            <person name="Floudas D."/>
            <person name="Copeland A."/>
            <person name="Barry K.W."/>
            <person name="Cichocki N."/>
            <person name="Veneault-Fourrey C."/>
            <person name="LaButti K."/>
            <person name="Lindquist E.A."/>
            <person name="Lipzen A."/>
            <person name="Lundell T."/>
            <person name="Morin E."/>
            <person name="Murat C."/>
            <person name="Riley R."/>
            <person name="Ohm R."/>
            <person name="Sun H."/>
            <person name="Tunlid A."/>
            <person name="Henrissat B."/>
            <person name="Grigoriev I.V."/>
            <person name="Hibbett D.S."/>
            <person name="Martin F."/>
        </authorList>
    </citation>
    <scope>NUCLEOTIDE SEQUENCE [LARGE SCALE GENOMIC DNA]</scope>
    <source>
        <strain evidence="12">MAFF 305830</strain>
    </source>
</reference>
<organism evidence="11 12">
    <name type="scientific">Serendipita vermifera MAFF 305830</name>
    <dbReference type="NCBI Taxonomy" id="933852"/>
    <lineage>
        <taxon>Eukaryota</taxon>
        <taxon>Fungi</taxon>
        <taxon>Dikarya</taxon>
        <taxon>Basidiomycota</taxon>
        <taxon>Agaricomycotina</taxon>
        <taxon>Agaricomycetes</taxon>
        <taxon>Sebacinales</taxon>
        <taxon>Serendipitaceae</taxon>
        <taxon>Serendipita</taxon>
    </lineage>
</organism>
<reference evidence="11 12" key="1">
    <citation type="submission" date="2014-04" db="EMBL/GenBank/DDBJ databases">
        <authorList>
            <consortium name="DOE Joint Genome Institute"/>
            <person name="Kuo A."/>
            <person name="Zuccaro A."/>
            <person name="Kohler A."/>
            <person name="Nagy L.G."/>
            <person name="Floudas D."/>
            <person name="Copeland A."/>
            <person name="Barry K.W."/>
            <person name="Cichocki N."/>
            <person name="Veneault-Fourrey C."/>
            <person name="LaButti K."/>
            <person name="Lindquist E.A."/>
            <person name="Lipzen A."/>
            <person name="Lundell T."/>
            <person name="Morin E."/>
            <person name="Murat C."/>
            <person name="Sun H."/>
            <person name="Tunlid A."/>
            <person name="Henrissat B."/>
            <person name="Grigoriev I.V."/>
            <person name="Hibbett D.S."/>
            <person name="Martin F."/>
            <person name="Nordberg H.P."/>
            <person name="Cantor M.N."/>
            <person name="Hua S.X."/>
        </authorList>
    </citation>
    <scope>NUCLEOTIDE SEQUENCE [LARGE SCALE GENOMIC DNA]</scope>
    <source>
        <strain evidence="11 12">MAFF 305830</strain>
    </source>
</reference>
<dbReference type="PRINTS" id="PR00385">
    <property type="entry name" value="P450"/>
</dbReference>
<evidence type="ECO:0000256" key="2">
    <source>
        <dbReference type="ARBA" id="ARBA00005179"/>
    </source>
</evidence>
<evidence type="ECO:0000256" key="1">
    <source>
        <dbReference type="ARBA" id="ARBA00001971"/>
    </source>
</evidence>
<feature type="non-terminal residue" evidence="11">
    <location>
        <position position="1"/>
    </location>
</feature>
<evidence type="ECO:0000313" key="11">
    <source>
        <dbReference type="EMBL" id="KIM23160.1"/>
    </source>
</evidence>
<keyword evidence="5 9" id="KW-0479">Metal-binding</keyword>
<sequence length="463" mass="51306">RLLTTDIKALNHVLTNSAIYQRPETIRYALGQLIGEGLCLLLIRALGSDHKRQRRIMNPAFSPGHIKEMTEIFLAKSRELRDILLSKTLTSEAPTSARVDMLHYLHQATLDIIGLAGFNYSFNALSDQQSDLSDSFNAVIHPSSSVPVIQILKVQVPAFRNVLVFDKGSRDVQKARSKMDSIGRELVSKKKAEVLREKMTGDDSVKKSKDLLSLLIRSNMDEAGGGLTDDEVLHQIPTFLLAGHETSSTATTWTLFSLATHPDVQRRLRSELLTVPTDSPSMGELDSLVYLDAVLRESLRYHSVVDGSIKVAVKDDVVPLEKPFVGTDGKIRNVIEVAKGDSFYVPILMMNVAESIWGPDGRVFNPDRWLGQGPPKASQSIPSVWGGQMTFSAGPRSCIGLKFALIEMKALLFTLIRRFEFELAVPQEEIVRRSAAVTRPVIKSEIDKGGQMPMIIRPVSHTV</sequence>
<gene>
    <name evidence="11" type="ORF">M408DRAFT_321265</name>
</gene>
<evidence type="ECO:0000256" key="3">
    <source>
        <dbReference type="ARBA" id="ARBA00010617"/>
    </source>
</evidence>
<dbReference type="GO" id="GO:0016705">
    <property type="term" value="F:oxidoreductase activity, acting on paired donors, with incorporation or reduction of molecular oxygen"/>
    <property type="evidence" value="ECO:0007669"/>
    <property type="project" value="InterPro"/>
</dbReference>
<dbReference type="Gene3D" id="1.10.630.10">
    <property type="entry name" value="Cytochrome P450"/>
    <property type="match status" value="1"/>
</dbReference>
<evidence type="ECO:0000256" key="10">
    <source>
        <dbReference type="RuleBase" id="RU000461"/>
    </source>
</evidence>
<evidence type="ECO:0008006" key="13">
    <source>
        <dbReference type="Google" id="ProtNLM"/>
    </source>
</evidence>
<dbReference type="InterPro" id="IPR017972">
    <property type="entry name" value="Cyt_P450_CS"/>
</dbReference>
<dbReference type="Proteomes" id="UP000054097">
    <property type="component" value="Unassembled WGS sequence"/>
</dbReference>
<keyword evidence="6 10" id="KW-0560">Oxidoreductase</keyword>
<keyword evidence="4 9" id="KW-0349">Heme</keyword>
<accession>A0A0C3AEV1</accession>
<dbReference type="GO" id="GO:0005506">
    <property type="term" value="F:iron ion binding"/>
    <property type="evidence" value="ECO:0007669"/>
    <property type="project" value="InterPro"/>
</dbReference>
<dbReference type="PROSITE" id="PS00086">
    <property type="entry name" value="CYTOCHROME_P450"/>
    <property type="match status" value="1"/>
</dbReference>
<dbReference type="OrthoDB" id="1470350at2759"/>